<dbReference type="CDD" id="cd19916">
    <property type="entry name" value="OphMA_like"/>
    <property type="match status" value="1"/>
</dbReference>
<evidence type="ECO:0000256" key="3">
    <source>
        <dbReference type="ARBA" id="ARBA00035662"/>
    </source>
</evidence>
<name>A0A8H5B3M7_9AGAR</name>
<comment type="caution">
    <text evidence="5">The sequence shown here is derived from an EMBL/GenBank/DDBJ whole genome shotgun (WGS) entry which is preliminary data.</text>
</comment>
<reference evidence="5 6" key="1">
    <citation type="journal article" date="2020" name="ISME J.">
        <title>Uncovering the hidden diversity of litter-decomposition mechanisms in mushroom-forming fungi.</title>
        <authorList>
            <person name="Floudas D."/>
            <person name="Bentzer J."/>
            <person name="Ahren D."/>
            <person name="Johansson T."/>
            <person name="Persson P."/>
            <person name="Tunlid A."/>
        </authorList>
    </citation>
    <scope>NUCLEOTIDE SEQUENCE [LARGE SCALE GENOMIC DNA]</scope>
    <source>
        <strain evidence="5 6">CBS 101986</strain>
    </source>
</reference>
<dbReference type="OrthoDB" id="4623364at2759"/>
<dbReference type="Pfam" id="PF00590">
    <property type="entry name" value="TP_methylase"/>
    <property type="match status" value="1"/>
</dbReference>
<comment type="subunit">
    <text evidence="1">Homodimer.</text>
</comment>
<organism evidence="5 6">
    <name type="scientific">Psilocybe cf. subviscida</name>
    <dbReference type="NCBI Taxonomy" id="2480587"/>
    <lineage>
        <taxon>Eukaryota</taxon>
        <taxon>Fungi</taxon>
        <taxon>Dikarya</taxon>
        <taxon>Basidiomycota</taxon>
        <taxon>Agaricomycotina</taxon>
        <taxon>Agaricomycetes</taxon>
        <taxon>Agaricomycetidae</taxon>
        <taxon>Agaricales</taxon>
        <taxon>Agaricineae</taxon>
        <taxon>Strophariaceae</taxon>
        <taxon>Psilocybe</taxon>
    </lineage>
</organism>
<evidence type="ECO:0000259" key="4">
    <source>
        <dbReference type="Pfam" id="PF00590"/>
    </source>
</evidence>
<dbReference type="InterPro" id="IPR050161">
    <property type="entry name" value="Siro_Cobalamin_biosynth"/>
</dbReference>
<dbReference type="PANTHER" id="PTHR45790">
    <property type="entry name" value="SIROHEME SYNTHASE-RELATED"/>
    <property type="match status" value="1"/>
</dbReference>
<dbReference type="GO" id="GO:0008168">
    <property type="term" value="F:methyltransferase activity"/>
    <property type="evidence" value="ECO:0007669"/>
    <property type="project" value="InterPro"/>
</dbReference>
<dbReference type="Proteomes" id="UP000567179">
    <property type="component" value="Unassembled WGS sequence"/>
</dbReference>
<keyword evidence="6" id="KW-1185">Reference proteome</keyword>
<dbReference type="Gene3D" id="3.40.1010.10">
    <property type="entry name" value="Cobalt-precorrin-4 Transmethylase, Domain 1"/>
    <property type="match status" value="1"/>
</dbReference>
<dbReference type="InterPro" id="IPR014777">
    <property type="entry name" value="4pyrrole_Mease_sub1"/>
</dbReference>
<evidence type="ECO:0000313" key="5">
    <source>
        <dbReference type="EMBL" id="KAF5316129.1"/>
    </source>
</evidence>
<comment type="similarity">
    <text evidence="3">In the N-terminal section; belongs to the precorrin methyltransferase family.</text>
</comment>
<evidence type="ECO:0000256" key="2">
    <source>
        <dbReference type="ARBA" id="ARBA00022481"/>
    </source>
</evidence>
<evidence type="ECO:0000256" key="1">
    <source>
        <dbReference type="ARBA" id="ARBA00011738"/>
    </source>
</evidence>
<dbReference type="InterPro" id="IPR035996">
    <property type="entry name" value="4pyrrol_Methylase_sf"/>
</dbReference>
<dbReference type="AlphaFoldDB" id="A0A8H5B3M7"/>
<gene>
    <name evidence="5" type="ORF">D9619_006213</name>
</gene>
<dbReference type="SUPFAM" id="SSF53790">
    <property type="entry name" value="Tetrapyrrole methylase"/>
    <property type="match status" value="1"/>
</dbReference>
<dbReference type="InterPro" id="IPR000878">
    <property type="entry name" value="4pyrrol_Mease"/>
</dbReference>
<evidence type="ECO:0000313" key="6">
    <source>
        <dbReference type="Proteomes" id="UP000567179"/>
    </source>
</evidence>
<protein>
    <recommendedName>
        <fullName evidence="4">Tetrapyrrole methylase domain-containing protein</fullName>
    </recommendedName>
</protein>
<dbReference type="EMBL" id="JAACJJ010000042">
    <property type="protein sequence ID" value="KAF5316129.1"/>
    <property type="molecule type" value="Genomic_DNA"/>
</dbReference>
<proteinExistence type="inferred from homology"/>
<accession>A0A8H5B3M7</accession>
<sequence length="386" mass="42441">MAPGQLIVVGSGIASINQLTLQAVAHIEQADLVCYMVADPSTEAYIRTKNPNNFDLYVFYDENKMRIDTYVQMAEYMVQNVREGKVVVAVFYGHPGVFASPTHRAIALAKAEGFKAIMLPGVSAEDCLCADLGIDPATIGLLTYEATDLLIRNRVLVPSIPLVLWQVGVVGIIDFKFRGFDNSNFDQLLDYLEPVYGADHPITHYIAAVLPQDETIIEQFTIAELRKPGVRSKVHAISTFYLPPKTNLPKDERVVTALGIKNWRSTPLFPFVTGSIPYTPHDKDVVASMASHVPPSGYKTLVASSTMVDIMTKLSLDHKLLEKYKANPKIFASTRGLTADEQRALDTCSSQWTYYSMKDNKGIPFDDLGPFIIGMTAAVVTTNAGG</sequence>
<feature type="domain" description="Tetrapyrrole methylase" evidence="4">
    <location>
        <begin position="6"/>
        <end position="137"/>
    </location>
</feature>
<keyword evidence="2" id="KW-0488">Methylation</keyword>